<proteinExistence type="predicted"/>
<gene>
    <name evidence="1" type="ORF">Moror_4123</name>
</gene>
<comment type="caution">
    <text evidence="1">The sequence shown here is derived from an EMBL/GenBank/DDBJ whole genome shotgun (WGS) entry which is preliminary data.</text>
</comment>
<dbReference type="KEGG" id="mrr:Moror_4123"/>
<dbReference type="Proteomes" id="UP000017559">
    <property type="component" value="Unassembled WGS sequence"/>
</dbReference>
<dbReference type="EMBL" id="AWSO01000417">
    <property type="protein sequence ID" value="ESK90718.1"/>
    <property type="molecule type" value="Genomic_DNA"/>
</dbReference>
<organism evidence="1 2">
    <name type="scientific">Moniliophthora roreri (strain MCA 2997)</name>
    <name type="common">Cocoa frosty pod rot fungus</name>
    <name type="synonym">Crinipellis roreri</name>
    <dbReference type="NCBI Taxonomy" id="1381753"/>
    <lineage>
        <taxon>Eukaryota</taxon>
        <taxon>Fungi</taxon>
        <taxon>Dikarya</taxon>
        <taxon>Basidiomycota</taxon>
        <taxon>Agaricomycotina</taxon>
        <taxon>Agaricomycetes</taxon>
        <taxon>Agaricomycetidae</taxon>
        <taxon>Agaricales</taxon>
        <taxon>Marasmiineae</taxon>
        <taxon>Marasmiaceae</taxon>
        <taxon>Moniliophthora</taxon>
    </lineage>
</organism>
<dbReference type="AlphaFoldDB" id="V2WV53"/>
<name>V2WV53_MONRO</name>
<sequence>MAKSDFDAKVLLFKVQREGSLLHFSPLGMRPSYPAAATATRQFHMTVHHREDTGRSPLRFFESQVF</sequence>
<dbReference type="HOGENOM" id="CLU_2831746_0_0_1"/>
<keyword evidence="2" id="KW-1185">Reference proteome</keyword>
<accession>V2WV53</accession>
<reference evidence="1 2" key="1">
    <citation type="journal article" date="2014" name="BMC Genomics">
        <title>Genome and secretome analysis of the hemibiotrophic fungal pathogen, Moniliophthora roreri, which causes frosty pod rot disease of cacao: mechanisms of the biotrophic and necrotrophic phases.</title>
        <authorList>
            <person name="Meinhardt L.W."/>
            <person name="Costa G.G.L."/>
            <person name="Thomazella D.P.T."/>
            <person name="Teixeira P.J.P.L."/>
            <person name="Carazzolle M.F."/>
            <person name="Schuster S.C."/>
            <person name="Carlson J.E."/>
            <person name="Guiltinan M.J."/>
            <person name="Mieczkowski P."/>
            <person name="Farmer A."/>
            <person name="Ramaraj T."/>
            <person name="Crozier J."/>
            <person name="Davis R.E."/>
            <person name="Shao J."/>
            <person name="Melnick R.L."/>
            <person name="Pereira G.A.G."/>
            <person name="Bailey B.A."/>
        </authorList>
    </citation>
    <scope>NUCLEOTIDE SEQUENCE [LARGE SCALE GENOMIC DNA]</scope>
    <source>
        <strain evidence="1 2">MCA 2997</strain>
    </source>
</reference>
<evidence type="ECO:0000313" key="2">
    <source>
        <dbReference type="Proteomes" id="UP000017559"/>
    </source>
</evidence>
<protein>
    <submittedName>
        <fullName evidence="1">Uncharacterized protein</fullName>
    </submittedName>
</protein>
<evidence type="ECO:0000313" key="1">
    <source>
        <dbReference type="EMBL" id="ESK90718.1"/>
    </source>
</evidence>